<dbReference type="PANTHER" id="PTHR36326:SF4">
    <property type="entry name" value="PROTEIN POLLENLESS 3-LIKE 1"/>
    <property type="match status" value="1"/>
</dbReference>
<comment type="subcellular location">
    <subcellularLocation>
        <location evidence="1">Nucleus</location>
    </subcellularLocation>
</comment>
<evidence type="ECO:0000256" key="1">
    <source>
        <dbReference type="ARBA" id="ARBA00004123"/>
    </source>
</evidence>
<accession>A0AAE1JHZ5</accession>
<proteinExistence type="inferred from homology"/>
<dbReference type="EMBL" id="JAWXYG010000005">
    <property type="protein sequence ID" value="KAK4270825.1"/>
    <property type="molecule type" value="Genomic_DNA"/>
</dbReference>
<keyword evidence="10" id="KW-1185">Reference proteome</keyword>
<name>A0AAE1JHZ5_9FABA</name>
<feature type="repeat" description="TPR" evidence="7">
    <location>
        <begin position="190"/>
        <end position="223"/>
    </location>
</feature>
<dbReference type="InterPro" id="IPR019734">
    <property type="entry name" value="TPR_rpt"/>
</dbReference>
<evidence type="ECO:0000256" key="2">
    <source>
        <dbReference type="ARBA" id="ARBA00022737"/>
    </source>
</evidence>
<sequence>MAFHRSSPARCLFTPPPKWKSISFAPLQSPATPISENNRTSPANKDDHLFHVIHKVPSGDSPYVKAKHVQLVDKDPGKAISMFWGAINAGDRVESALKDMALVMKQLNRSDEAIEAIKSFRHLCPSDSQASIDNILVELYKRSGRIDEEIAMLQQKLKKIEDGVAFVGKRTKQARSQGKKIHITVEQEISRILGNLAWAYLQKGDYKSAEEHYRKALSFEPDRNKQCNLAICLMQMNNMTEAKFLLQAVSSAYKNRKIDDSFAKSYERASEMLAEIESKSKSQSKPQPRPKSQLVVAKECKEKPLCQTQNSIVEHKKGSFFETLSGKRSGRRDHNVLPPHTEQKRCSWGSNNNGYHQRREIWGEVNFCGRPPYNDKYDDTAFVKFPEKVKHGANESAIGVVDTEKNNQSSGQCTTNADAVGNWKPTMLKKSWADMAEEDEAELFCGKYRGFEGDYDQADNDNDENCNRNIIRTWDLKDDGSESGNVSWPRNPTVRRSLCFDEKMTPKRAAKLEYVRMVMNEKDSIFLGGKPARRNRLQVFQDITPGTP</sequence>
<dbReference type="GO" id="GO:0005634">
    <property type="term" value="C:nucleus"/>
    <property type="evidence" value="ECO:0007669"/>
    <property type="project" value="UniProtKB-SubCell"/>
</dbReference>
<reference evidence="9" key="1">
    <citation type="submission" date="2023-10" db="EMBL/GenBank/DDBJ databases">
        <title>Chromosome-level genome of the transformable northern wattle, Acacia crassicarpa.</title>
        <authorList>
            <person name="Massaro I."/>
            <person name="Sinha N.R."/>
            <person name="Poethig S."/>
            <person name="Leichty A.R."/>
        </authorList>
    </citation>
    <scope>NUCLEOTIDE SEQUENCE</scope>
    <source>
        <strain evidence="9">Acra3RX</strain>
        <tissue evidence="9">Leaf</tissue>
    </source>
</reference>
<dbReference type="PROSITE" id="PS50005">
    <property type="entry name" value="TPR"/>
    <property type="match status" value="1"/>
</dbReference>
<evidence type="ECO:0000256" key="7">
    <source>
        <dbReference type="PROSITE-ProRule" id="PRU00339"/>
    </source>
</evidence>
<keyword evidence="5" id="KW-0539">Nucleus</keyword>
<dbReference type="InterPro" id="IPR011990">
    <property type="entry name" value="TPR-like_helical_dom_sf"/>
</dbReference>
<evidence type="ECO:0000256" key="4">
    <source>
        <dbReference type="ARBA" id="ARBA00023054"/>
    </source>
</evidence>
<keyword evidence="2" id="KW-0677">Repeat</keyword>
<feature type="region of interest" description="Disordered" evidence="8">
    <location>
        <begin position="323"/>
        <end position="349"/>
    </location>
</feature>
<evidence type="ECO:0000256" key="3">
    <source>
        <dbReference type="ARBA" id="ARBA00022803"/>
    </source>
</evidence>
<dbReference type="AlphaFoldDB" id="A0AAE1JHZ5"/>
<dbReference type="Pfam" id="PF00515">
    <property type="entry name" value="TPR_1"/>
    <property type="match status" value="1"/>
</dbReference>
<keyword evidence="4" id="KW-0175">Coiled coil</keyword>
<evidence type="ECO:0000313" key="9">
    <source>
        <dbReference type="EMBL" id="KAK4270825.1"/>
    </source>
</evidence>
<evidence type="ECO:0000256" key="6">
    <source>
        <dbReference type="ARBA" id="ARBA00025750"/>
    </source>
</evidence>
<evidence type="ECO:0000256" key="8">
    <source>
        <dbReference type="SAM" id="MobiDB-lite"/>
    </source>
</evidence>
<dbReference type="InterPro" id="IPR044961">
    <property type="entry name" value="MS5/SDI1"/>
</dbReference>
<dbReference type="SMART" id="SM00028">
    <property type="entry name" value="TPR"/>
    <property type="match status" value="2"/>
</dbReference>
<dbReference type="Gene3D" id="1.25.40.10">
    <property type="entry name" value="Tetratricopeptide repeat domain"/>
    <property type="match status" value="2"/>
</dbReference>
<dbReference type="PROSITE" id="PS50293">
    <property type="entry name" value="TPR_REGION"/>
    <property type="match status" value="1"/>
</dbReference>
<protein>
    <submittedName>
        <fullName evidence="9">Uncharacterized protein</fullName>
    </submittedName>
</protein>
<comment type="similarity">
    <text evidence="6">Belongs to the MS5 protein family.</text>
</comment>
<dbReference type="PANTHER" id="PTHR36326">
    <property type="entry name" value="PROTEIN POLLENLESS 3-LIKE 2"/>
    <property type="match status" value="1"/>
</dbReference>
<organism evidence="9 10">
    <name type="scientific">Acacia crassicarpa</name>
    <name type="common">northern wattle</name>
    <dbReference type="NCBI Taxonomy" id="499986"/>
    <lineage>
        <taxon>Eukaryota</taxon>
        <taxon>Viridiplantae</taxon>
        <taxon>Streptophyta</taxon>
        <taxon>Embryophyta</taxon>
        <taxon>Tracheophyta</taxon>
        <taxon>Spermatophyta</taxon>
        <taxon>Magnoliopsida</taxon>
        <taxon>eudicotyledons</taxon>
        <taxon>Gunneridae</taxon>
        <taxon>Pentapetalae</taxon>
        <taxon>rosids</taxon>
        <taxon>fabids</taxon>
        <taxon>Fabales</taxon>
        <taxon>Fabaceae</taxon>
        <taxon>Caesalpinioideae</taxon>
        <taxon>mimosoid clade</taxon>
        <taxon>Acacieae</taxon>
        <taxon>Acacia</taxon>
    </lineage>
</organism>
<evidence type="ECO:0000313" key="10">
    <source>
        <dbReference type="Proteomes" id="UP001293593"/>
    </source>
</evidence>
<dbReference type="Proteomes" id="UP001293593">
    <property type="component" value="Unassembled WGS sequence"/>
</dbReference>
<comment type="caution">
    <text evidence="9">The sequence shown here is derived from an EMBL/GenBank/DDBJ whole genome shotgun (WGS) entry which is preliminary data.</text>
</comment>
<keyword evidence="3 7" id="KW-0802">TPR repeat</keyword>
<evidence type="ECO:0000256" key="5">
    <source>
        <dbReference type="ARBA" id="ARBA00023242"/>
    </source>
</evidence>
<dbReference type="SUPFAM" id="SSF48452">
    <property type="entry name" value="TPR-like"/>
    <property type="match status" value="1"/>
</dbReference>
<gene>
    <name evidence="9" type="ORF">QN277_019594</name>
</gene>